<dbReference type="InterPro" id="IPR041552">
    <property type="entry name" value="UvrA_DNA-bd"/>
</dbReference>
<dbReference type="InterPro" id="IPR003439">
    <property type="entry name" value="ABC_transporter-like_ATP-bd"/>
</dbReference>
<dbReference type="AlphaFoldDB" id="A0AAE3QTV6"/>
<evidence type="ECO:0000256" key="7">
    <source>
        <dbReference type="ARBA" id="ARBA00022769"/>
    </source>
</evidence>
<evidence type="ECO:0000256" key="11">
    <source>
        <dbReference type="ARBA" id="ARBA00022881"/>
    </source>
</evidence>
<dbReference type="FunFam" id="1.20.1580.10:FF:000002">
    <property type="entry name" value="UvrABC system protein A"/>
    <property type="match status" value="1"/>
</dbReference>
<dbReference type="GO" id="GO:0016887">
    <property type="term" value="F:ATP hydrolysis activity"/>
    <property type="evidence" value="ECO:0007669"/>
    <property type="project" value="InterPro"/>
</dbReference>
<evidence type="ECO:0000256" key="15">
    <source>
        <dbReference type="ARBA" id="ARBA00039316"/>
    </source>
</evidence>
<comment type="subcellular location">
    <subcellularLocation>
        <location evidence="1">Cytoplasm</location>
    </subcellularLocation>
</comment>
<dbReference type="Gene3D" id="1.10.8.280">
    <property type="entry name" value="ABC transporter ATPase domain-like"/>
    <property type="match status" value="1"/>
</dbReference>
<evidence type="ECO:0000256" key="1">
    <source>
        <dbReference type="ARBA" id="ARBA00004496"/>
    </source>
</evidence>
<dbReference type="PROSITE" id="PS50893">
    <property type="entry name" value="ABC_TRANSPORTER_2"/>
    <property type="match status" value="1"/>
</dbReference>
<evidence type="ECO:0000256" key="13">
    <source>
        <dbReference type="ARBA" id="ARBA00023204"/>
    </source>
</evidence>
<dbReference type="CDD" id="cd03271">
    <property type="entry name" value="ABC_UvrA_II"/>
    <property type="match status" value="1"/>
</dbReference>
<evidence type="ECO:0000256" key="2">
    <source>
        <dbReference type="ARBA" id="ARBA00022490"/>
    </source>
</evidence>
<keyword evidence="13" id="KW-0234">DNA repair</keyword>
<evidence type="ECO:0000256" key="16">
    <source>
        <dbReference type="ARBA" id="ARBA00042156"/>
    </source>
</evidence>
<keyword evidence="6" id="KW-0227">DNA damage</keyword>
<evidence type="ECO:0000256" key="6">
    <source>
        <dbReference type="ARBA" id="ARBA00022763"/>
    </source>
</evidence>
<dbReference type="GO" id="GO:0004518">
    <property type="term" value="F:nuclease activity"/>
    <property type="evidence" value="ECO:0007669"/>
    <property type="project" value="UniProtKB-KW"/>
</dbReference>
<feature type="domain" description="ABC transporter" evidence="17">
    <location>
        <begin position="622"/>
        <end position="959"/>
    </location>
</feature>
<dbReference type="GO" id="GO:0005737">
    <property type="term" value="C:cytoplasm"/>
    <property type="evidence" value="ECO:0007669"/>
    <property type="project" value="UniProtKB-SubCell"/>
</dbReference>
<dbReference type="InterPro" id="IPR013815">
    <property type="entry name" value="ATP_grasp_subdomain_1"/>
</dbReference>
<dbReference type="Gene3D" id="3.30.1490.20">
    <property type="entry name" value="ATP-grasp fold, A domain"/>
    <property type="match status" value="1"/>
</dbReference>
<keyword evidence="5" id="KW-0547">Nucleotide-binding</keyword>
<name>A0AAE3QTV6_9BACT</name>
<evidence type="ECO:0000256" key="14">
    <source>
        <dbReference type="ARBA" id="ARBA00038000"/>
    </source>
</evidence>
<dbReference type="GO" id="GO:0003677">
    <property type="term" value="F:DNA binding"/>
    <property type="evidence" value="ECO:0007669"/>
    <property type="project" value="UniProtKB-KW"/>
</dbReference>
<dbReference type="Pfam" id="PF17760">
    <property type="entry name" value="UvrA_inter"/>
    <property type="match status" value="1"/>
</dbReference>
<keyword evidence="18" id="KW-0378">Hydrolase</keyword>
<protein>
    <recommendedName>
        <fullName evidence="15">UvrABC system protein A</fullName>
    </recommendedName>
    <alternativeName>
        <fullName evidence="16">Excinuclease ABC subunit A</fullName>
    </alternativeName>
</protein>
<keyword evidence="4" id="KW-0677">Repeat</keyword>
<dbReference type="Gene3D" id="1.20.1580.10">
    <property type="entry name" value="ABC transporter ATPase like domain"/>
    <property type="match status" value="2"/>
</dbReference>
<dbReference type="GO" id="GO:0009380">
    <property type="term" value="C:excinuclease repair complex"/>
    <property type="evidence" value="ECO:0007669"/>
    <property type="project" value="InterPro"/>
</dbReference>
<dbReference type="Pfam" id="PF17755">
    <property type="entry name" value="UvrA_DNA-bind"/>
    <property type="match status" value="1"/>
</dbReference>
<keyword evidence="3" id="KW-0479">Metal-binding</keyword>
<keyword evidence="10" id="KW-0067">ATP-binding</keyword>
<evidence type="ECO:0000256" key="9">
    <source>
        <dbReference type="ARBA" id="ARBA00022833"/>
    </source>
</evidence>
<evidence type="ECO:0000256" key="4">
    <source>
        <dbReference type="ARBA" id="ARBA00022737"/>
    </source>
</evidence>
<dbReference type="InterPro" id="IPR017871">
    <property type="entry name" value="ABC_transporter-like_CS"/>
</dbReference>
<dbReference type="NCBIfam" id="TIGR00630">
    <property type="entry name" value="uvra"/>
    <property type="match status" value="1"/>
</dbReference>
<dbReference type="PANTHER" id="PTHR43152:SF3">
    <property type="entry name" value="UVRABC SYSTEM PROTEIN A"/>
    <property type="match status" value="1"/>
</dbReference>
<proteinExistence type="inferred from homology"/>
<evidence type="ECO:0000256" key="12">
    <source>
        <dbReference type="ARBA" id="ARBA00023125"/>
    </source>
</evidence>
<accession>A0AAE3QTV6</accession>
<evidence type="ECO:0000259" key="17">
    <source>
        <dbReference type="PROSITE" id="PS50893"/>
    </source>
</evidence>
<dbReference type="InterPro" id="IPR041102">
    <property type="entry name" value="UvrA_inter"/>
</dbReference>
<evidence type="ECO:0000313" key="18">
    <source>
        <dbReference type="EMBL" id="MDJ1483146.1"/>
    </source>
</evidence>
<dbReference type="GO" id="GO:0005524">
    <property type="term" value="F:ATP binding"/>
    <property type="evidence" value="ECO:0007669"/>
    <property type="project" value="UniProtKB-KW"/>
</dbReference>
<dbReference type="PROSITE" id="PS00211">
    <property type="entry name" value="ABC_TRANSPORTER_1"/>
    <property type="match status" value="2"/>
</dbReference>
<dbReference type="EMBL" id="JASJOS010000010">
    <property type="protein sequence ID" value="MDJ1483146.1"/>
    <property type="molecule type" value="Genomic_DNA"/>
</dbReference>
<keyword evidence="2" id="KW-0963">Cytoplasm</keyword>
<gene>
    <name evidence="18" type="primary">uvrA</name>
    <name evidence="18" type="ORF">QNI16_21795</name>
</gene>
<dbReference type="NCBIfam" id="NF001503">
    <property type="entry name" value="PRK00349.1"/>
    <property type="match status" value="1"/>
</dbReference>
<dbReference type="PANTHER" id="PTHR43152">
    <property type="entry name" value="UVRABC SYSTEM PROTEIN A"/>
    <property type="match status" value="1"/>
</dbReference>
<dbReference type="GO" id="GO:0008270">
    <property type="term" value="F:zinc ion binding"/>
    <property type="evidence" value="ECO:0007669"/>
    <property type="project" value="UniProtKB-KW"/>
</dbReference>
<dbReference type="InterPro" id="IPR027417">
    <property type="entry name" value="P-loop_NTPase"/>
</dbReference>
<organism evidence="18 19">
    <name type="scientific">Xanthocytophaga flava</name>
    <dbReference type="NCBI Taxonomy" id="3048013"/>
    <lineage>
        <taxon>Bacteria</taxon>
        <taxon>Pseudomonadati</taxon>
        <taxon>Bacteroidota</taxon>
        <taxon>Cytophagia</taxon>
        <taxon>Cytophagales</taxon>
        <taxon>Rhodocytophagaceae</taxon>
        <taxon>Xanthocytophaga</taxon>
    </lineage>
</organism>
<keyword evidence="9" id="KW-0862">Zinc</keyword>
<dbReference type="Proteomes" id="UP001241110">
    <property type="component" value="Unassembled WGS sequence"/>
</dbReference>
<evidence type="ECO:0000313" key="19">
    <source>
        <dbReference type="Proteomes" id="UP001241110"/>
    </source>
</evidence>
<evidence type="ECO:0000256" key="3">
    <source>
        <dbReference type="ARBA" id="ARBA00022723"/>
    </source>
</evidence>
<reference evidence="18" key="1">
    <citation type="submission" date="2023-05" db="EMBL/GenBank/DDBJ databases">
        <authorList>
            <person name="Zhang X."/>
        </authorList>
    </citation>
    <scope>NUCLEOTIDE SEQUENCE</scope>
    <source>
        <strain evidence="18">YF14B1</strain>
    </source>
</reference>
<keyword evidence="11" id="KW-0267">Excision nuclease</keyword>
<comment type="caution">
    <text evidence="18">The sequence shown here is derived from an EMBL/GenBank/DDBJ whole genome shotgun (WGS) entry which is preliminary data.</text>
</comment>
<sequence>MAKKQNPKLTEAISSNGTDIHKNSPVDLVGYESIEVYGAREHNLKNIDVTIPRNKLIVVTGISGSGKSSLTFDTIYAEGQRRYMESFSAYARSFIGDMERPDVDKINGLSPVISIEQKTTSRNPRSTVGTVTEIYDFLRLLYARAGEAFSYQTGEKMTRQSQDQIIEHILEHFDGQKLTILAPIVKGRKGHYRELFVEIAKKGYTKVRVDGQIQDIVSKMQLDRYAIHDIEIVIDRIIVTDKDRYRLSQSIGKGLTEGKGIIFTQDENGNVQPFSQFLMDSSGLSYDEPAPNTFSFNSPYGWCPVCNGLGNIEEIDPAAVLPDHSLSITRGAIAPLGEYRDIWFFKKLEPVLKKHKLTLSSPLNKYSEEAIKDLLYGSDSTYKIPSEKHAGTMYEYKYEGVIHYLTQQEEFGSEKTMQWVQDYKTIRTCPECNGARLKKEALYFKIADKNIAELAWMDVNKLSEWFSDVETRLTERQKIIATEVLKEIRKRIGFLYDIGLTYLTLDRPMKTLSGGEAQRIRLATQIGTQLVGVLYILDEPSIGLHQRDNVRLIKSLQQLRDIGNTVLVVEHDKDMMLDSDYILDIGPGAGRHGGHVVAAGTPTEFLKQPSTTAAYLSGKKAIEVPEKRREGNGKFLTLHNARGNNLKNVTLNLPLGQMICVTGVSGSGKSTLIHETLFPILNRHFYNSRREPMPYDSIEGLEHLDKVIEVDQSPIGRTPRSNPATYTGVFTDIRLLFSELPEAKIRGYKPGRFSFNVAGGRCETCEGAGVQMIEMDFLPDVVVPCPTCKGKRYNRQTLEVRFKGKSISDVLDMTVEQAVEYFENQPKILRKVQMLKDVGLDYITLGQHATTLSGGEAQRVKLAEELSKRDTGKTMYILDEPTTGLHFQDIQHLLDVLNKLTDKGNTVLIIEHNLDVIKVADHIVDIGLEGGAAGGRIIAQGVPEEVAKNKESHTAIFLRQELGMA</sequence>
<comment type="similarity">
    <text evidence="14">Belongs to the ABC transporter superfamily. UvrA family.</text>
</comment>
<dbReference type="Gene3D" id="3.40.50.300">
    <property type="entry name" value="P-loop containing nucleotide triphosphate hydrolases"/>
    <property type="match status" value="2"/>
</dbReference>
<dbReference type="SUPFAM" id="SSF52540">
    <property type="entry name" value="P-loop containing nucleoside triphosphate hydrolases"/>
    <property type="match status" value="2"/>
</dbReference>
<evidence type="ECO:0000256" key="10">
    <source>
        <dbReference type="ARBA" id="ARBA00022840"/>
    </source>
</evidence>
<keyword evidence="8" id="KW-0863">Zinc-finger</keyword>
<dbReference type="InterPro" id="IPR004602">
    <property type="entry name" value="UvrA"/>
</dbReference>
<evidence type="ECO:0000256" key="8">
    <source>
        <dbReference type="ARBA" id="ARBA00022771"/>
    </source>
</evidence>
<keyword evidence="7" id="KW-0228">DNA excision</keyword>
<keyword evidence="12" id="KW-0238">DNA-binding</keyword>
<evidence type="ECO:0000256" key="5">
    <source>
        <dbReference type="ARBA" id="ARBA00022741"/>
    </source>
</evidence>
<dbReference type="RefSeq" id="WP_313982746.1">
    <property type="nucleotide sequence ID" value="NZ_JASJOS010000010.1"/>
</dbReference>
<dbReference type="GO" id="GO:0006289">
    <property type="term" value="P:nucleotide-excision repair"/>
    <property type="evidence" value="ECO:0007669"/>
    <property type="project" value="InterPro"/>
</dbReference>